<dbReference type="Gene3D" id="3.40.50.2000">
    <property type="entry name" value="Glycogen Phosphorylase B"/>
    <property type="match status" value="1"/>
</dbReference>
<dbReference type="KEGG" id="bbh:BN112_3277"/>
<reference evidence="1 2" key="1">
    <citation type="journal article" date="2012" name="BMC Genomics">
        <title>Comparative genomics of the classical Bordetella subspecies: the evolution and exchange of virulence-associated diversity amongst closely related pathogens.</title>
        <authorList>
            <person name="Park J."/>
            <person name="Zhang Y."/>
            <person name="Buboltz A.M."/>
            <person name="Zhang X."/>
            <person name="Schuster S.C."/>
            <person name="Ahuja U."/>
            <person name="Liu M."/>
            <person name="Miller J.F."/>
            <person name="Sebaihia M."/>
            <person name="Bentley S.D."/>
            <person name="Parkhill J."/>
            <person name="Harvill E.T."/>
        </authorList>
    </citation>
    <scope>NUCLEOTIDE SEQUENCE [LARGE SCALE GENOMIC DNA]</scope>
    <source>
        <strain evidence="1 2">253</strain>
    </source>
</reference>
<organism evidence="1 2">
    <name type="scientific">Bordetella bronchiseptica 253</name>
    <dbReference type="NCBI Taxonomy" id="568707"/>
    <lineage>
        <taxon>Bacteria</taxon>
        <taxon>Pseudomonadati</taxon>
        <taxon>Pseudomonadota</taxon>
        <taxon>Betaproteobacteria</taxon>
        <taxon>Burkholderiales</taxon>
        <taxon>Alcaligenaceae</taxon>
        <taxon>Bordetella</taxon>
    </lineage>
</organism>
<proteinExistence type="predicted"/>
<dbReference type="HOGENOM" id="CLU_323602_0_0_4"/>
<evidence type="ECO:0000313" key="1">
    <source>
        <dbReference type="EMBL" id="CCJ55192.1"/>
    </source>
</evidence>
<dbReference type="Proteomes" id="UP000007564">
    <property type="component" value="Chromosome"/>
</dbReference>
<dbReference type="AlphaFoldDB" id="A0A0C6PAQ3"/>
<protein>
    <submittedName>
        <fullName evidence="1">Uncharacterized protein</fullName>
    </submittedName>
</protein>
<gene>
    <name evidence="1" type="primary">wbmK</name>
    <name evidence="1" type="ORF">BN112_3277</name>
</gene>
<dbReference type="OrthoDB" id="9816564at2"/>
<accession>A0A0C6PAQ3</accession>
<dbReference type="EMBL" id="HE965806">
    <property type="protein sequence ID" value="CCJ55192.1"/>
    <property type="molecule type" value="Genomic_DNA"/>
</dbReference>
<sequence length="866" mass="97144">MTVARYTEASASGLARHFDAVIILTDQPWREDPLDPRYVRARHFAGQLPVVVVEPGSVTPTGPLRMSGGIEVVAMTAQPTHEAVDRLTEALHEHSIRRPLFWLEDCRAYLELLDCWPNAMTVYRASGGGVAVGAGATVALREAATLFRQAMPRYVHLLVATDEHVAATYRRYGEYAGRIEVLADAYGSNFGQYLSVPQEAVPSRSVLYHGPIDDALDYELLHQLVHLLPDWKFVFCGAADDQLPAWRGLAAHGNVSHTPTPSAADFGAQCADAMAGILPFNMDARWTSRRRAAQALYEAAGLPVLDRAEGECQLQAQAWVAALHSSLAEGRAEAGADHKPGSSLLDAASHGAALGAMVEDAYLALLRRPLDHRLNVLVLYDDRWTHIGTVEEHLGAFQKYSRHNIFYLPVTRQSPEQDRRLAAEIDLSVFDVVIMHYAVRLSLKDYLPEPMALRIRRFTGLKVLFIQDEYDTTNTAKAWIKRLAFDIVYTCVPPAGREYVYPASDFHWTEFLSTLTGYVPEDPSLGQYLLPLREREILVAYRGRMLPYFYGSLGWQKYRIGVDVKALAQERGLPVDIEVDDTKRIYGTDWYRFLGSARATLGTESGSNVFDFDGNVRSEIERRLAQNPELPFAELYNELLEPLERNIRMNQISPKIFEAIRLRTALVLFEGEYSGALTPGVHYIALSQDYANIDEVFARLQDLDFLERMTERAYEDIVASGRYSYRSFVEGVDADIEQRWLCGPRARIYAAPVLATDRHGAAHVIMPSGTSGWCLSTSILSGTLQREQLAGHMSTAMGNWAQIMLAERKAARRAYLRAQPRRYAGAAYRRSIALARRVWHRIPMPAAFRRQVVRGVRAAKTRLMGR</sequence>
<name>A0A0C6PAQ3_BORBO</name>
<evidence type="ECO:0000313" key="2">
    <source>
        <dbReference type="Proteomes" id="UP000007564"/>
    </source>
</evidence>